<dbReference type="AlphaFoldDB" id="A0A3M7Q390"/>
<proteinExistence type="predicted"/>
<evidence type="ECO:0000313" key="2">
    <source>
        <dbReference type="Proteomes" id="UP000276133"/>
    </source>
</evidence>
<name>A0A3M7Q390_BRAPC</name>
<dbReference type="EMBL" id="REGN01007645">
    <property type="protein sequence ID" value="RNA05659.1"/>
    <property type="molecule type" value="Genomic_DNA"/>
</dbReference>
<comment type="caution">
    <text evidence="1">The sequence shown here is derived from an EMBL/GenBank/DDBJ whole genome shotgun (WGS) entry which is preliminary data.</text>
</comment>
<gene>
    <name evidence="1" type="ORF">BpHYR1_039122</name>
</gene>
<evidence type="ECO:0000313" key="1">
    <source>
        <dbReference type="EMBL" id="RNA05659.1"/>
    </source>
</evidence>
<protein>
    <submittedName>
        <fullName evidence="1">Uncharacterized protein</fullName>
    </submittedName>
</protein>
<feature type="non-terminal residue" evidence="1">
    <location>
        <position position="1"/>
    </location>
</feature>
<keyword evidence="2" id="KW-1185">Reference proteome</keyword>
<dbReference type="Proteomes" id="UP000276133">
    <property type="component" value="Unassembled WGS sequence"/>
</dbReference>
<sequence>GVTNPSPAIFRTSGCTQSPPVALEPSSFRIRARIFFAEDAECQIDSSQILADLTSKVGITVLVSVTKTDLN</sequence>
<organism evidence="1 2">
    <name type="scientific">Brachionus plicatilis</name>
    <name type="common">Marine rotifer</name>
    <name type="synonym">Brachionus muelleri</name>
    <dbReference type="NCBI Taxonomy" id="10195"/>
    <lineage>
        <taxon>Eukaryota</taxon>
        <taxon>Metazoa</taxon>
        <taxon>Spiralia</taxon>
        <taxon>Gnathifera</taxon>
        <taxon>Rotifera</taxon>
        <taxon>Eurotatoria</taxon>
        <taxon>Monogononta</taxon>
        <taxon>Pseudotrocha</taxon>
        <taxon>Ploima</taxon>
        <taxon>Brachionidae</taxon>
        <taxon>Brachionus</taxon>
    </lineage>
</organism>
<reference evidence="1 2" key="1">
    <citation type="journal article" date="2018" name="Sci. Rep.">
        <title>Genomic signatures of local adaptation to the degree of environmental predictability in rotifers.</title>
        <authorList>
            <person name="Franch-Gras L."/>
            <person name="Hahn C."/>
            <person name="Garcia-Roger E.M."/>
            <person name="Carmona M.J."/>
            <person name="Serra M."/>
            <person name="Gomez A."/>
        </authorList>
    </citation>
    <scope>NUCLEOTIDE SEQUENCE [LARGE SCALE GENOMIC DNA]</scope>
    <source>
        <strain evidence="1">HYR1</strain>
    </source>
</reference>
<accession>A0A3M7Q390</accession>